<dbReference type="OrthoDB" id="9811701at2"/>
<feature type="transmembrane region" description="Helical" evidence="5">
    <location>
        <begin position="35"/>
        <end position="56"/>
    </location>
</feature>
<evidence type="ECO:0000256" key="5">
    <source>
        <dbReference type="SAM" id="Phobius"/>
    </source>
</evidence>
<keyword evidence="2 5" id="KW-0812">Transmembrane</keyword>
<name>A0A511V9C1_9BACL</name>
<reference evidence="6 7" key="1">
    <citation type="submission" date="2019-07" db="EMBL/GenBank/DDBJ databases">
        <title>Whole genome shotgun sequence of Aneurinibacillus danicus NBRC 102444.</title>
        <authorList>
            <person name="Hosoyama A."/>
            <person name="Uohara A."/>
            <person name="Ohji S."/>
            <person name="Ichikawa N."/>
        </authorList>
    </citation>
    <scope>NUCLEOTIDE SEQUENCE [LARGE SCALE GENOMIC DNA]</scope>
    <source>
        <strain evidence="6 7">NBRC 102444</strain>
    </source>
</reference>
<gene>
    <name evidence="6" type="ORF">ADA01nite_29770</name>
</gene>
<dbReference type="EMBL" id="BJXX01000137">
    <property type="protein sequence ID" value="GEN35517.1"/>
    <property type="molecule type" value="Genomic_DNA"/>
</dbReference>
<comment type="caution">
    <text evidence="6">The sequence shown here is derived from an EMBL/GenBank/DDBJ whole genome shotgun (WGS) entry which is preliminary data.</text>
</comment>
<dbReference type="GO" id="GO:0016020">
    <property type="term" value="C:membrane"/>
    <property type="evidence" value="ECO:0007669"/>
    <property type="project" value="UniProtKB-SubCell"/>
</dbReference>
<dbReference type="Pfam" id="PF04172">
    <property type="entry name" value="LrgB"/>
    <property type="match status" value="1"/>
</dbReference>
<feature type="transmembrane region" description="Helical" evidence="5">
    <location>
        <begin position="146"/>
        <end position="167"/>
    </location>
</feature>
<evidence type="ECO:0000256" key="4">
    <source>
        <dbReference type="ARBA" id="ARBA00023136"/>
    </source>
</evidence>
<evidence type="ECO:0000313" key="7">
    <source>
        <dbReference type="Proteomes" id="UP000321157"/>
    </source>
</evidence>
<evidence type="ECO:0000256" key="3">
    <source>
        <dbReference type="ARBA" id="ARBA00022989"/>
    </source>
</evidence>
<feature type="transmembrane region" description="Helical" evidence="5">
    <location>
        <begin position="91"/>
        <end position="111"/>
    </location>
</feature>
<dbReference type="PANTHER" id="PTHR30249">
    <property type="entry name" value="PUTATIVE SEROTONIN TRANSPORTER"/>
    <property type="match status" value="1"/>
</dbReference>
<sequence>MDKFVTLYTLAVTIGIYLWSVHLSKKYSSPLTNPVFLSTLLIIFILVLSHIPYAEYQGTKEVLTFFLGPATVGIAVPLYQQRKVLYQNLIPSFAGILVGSVVCMLTTILTLKGLHLSSEVVRSMSVKTITTPIAMEVAGIIHGDKVLAAIFVVLTGMLGAMTGPSIMNRMKIYHPLSRGLALGTQAHGIGTARAASEGELQVAIAGVAMGVNGIFVSILVPSIVVWMIN</sequence>
<dbReference type="InterPro" id="IPR007300">
    <property type="entry name" value="CidB/LrgB"/>
</dbReference>
<proteinExistence type="predicted"/>
<evidence type="ECO:0000256" key="1">
    <source>
        <dbReference type="ARBA" id="ARBA00004141"/>
    </source>
</evidence>
<evidence type="ECO:0000313" key="6">
    <source>
        <dbReference type="EMBL" id="GEN35517.1"/>
    </source>
</evidence>
<feature type="transmembrane region" description="Helical" evidence="5">
    <location>
        <begin position="62"/>
        <end position="79"/>
    </location>
</feature>
<comment type="subcellular location">
    <subcellularLocation>
        <location evidence="1">Membrane</location>
        <topology evidence="1">Multi-pass membrane protein</topology>
    </subcellularLocation>
</comment>
<accession>A0A511V9C1</accession>
<dbReference type="RefSeq" id="WP_146811049.1">
    <property type="nucleotide sequence ID" value="NZ_BJXX01000137.1"/>
</dbReference>
<dbReference type="Proteomes" id="UP000321157">
    <property type="component" value="Unassembled WGS sequence"/>
</dbReference>
<dbReference type="AlphaFoldDB" id="A0A511V9C1"/>
<organism evidence="6 7">
    <name type="scientific">Aneurinibacillus danicus</name>
    <dbReference type="NCBI Taxonomy" id="267746"/>
    <lineage>
        <taxon>Bacteria</taxon>
        <taxon>Bacillati</taxon>
        <taxon>Bacillota</taxon>
        <taxon>Bacilli</taxon>
        <taxon>Bacillales</taxon>
        <taxon>Paenibacillaceae</taxon>
        <taxon>Aneurinibacillus group</taxon>
        <taxon>Aneurinibacillus</taxon>
    </lineage>
</organism>
<keyword evidence="4 5" id="KW-0472">Membrane</keyword>
<keyword evidence="7" id="KW-1185">Reference proteome</keyword>
<feature type="transmembrane region" description="Helical" evidence="5">
    <location>
        <begin position="202"/>
        <end position="228"/>
    </location>
</feature>
<evidence type="ECO:0000256" key="2">
    <source>
        <dbReference type="ARBA" id="ARBA00022692"/>
    </source>
</evidence>
<keyword evidence="3 5" id="KW-1133">Transmembrane helix</keyword>
<feature type="transmembrane region" description="Helical" evidence="5">
    <location>
        <begin position="6"/>
        <end position="23"/>
    </location>
</feature>
<dbReference type="PANTHER" id="PTHR30249:SF0">
    <property type="entry name" value="PLASTIDAL GLYCOLATE_GLYCERATE TRANSLOCATOR 1, CHLOROPLASTIC"/>
    <property type="match status" value="1"/>
</dbReference>
<protein>
    <submittedName>
        <fullName evidence="6">CidB/LrgB family autolysis modulator</fullName>
    </submittedName>
</protein>